<dbReference type="AlphaFoldDB" id="A0A6L6IIU4"/>
<comment type="caution">
    <text evidence="1">The sequence shown here is derived from an EMBL/GenBank/DDBJ whole genome shotgun (WGS) entry which is preliminary data.</text>
</comment>
<evidence type="ECO:0008006" key="3">
    <source>
        <dbReference type="Google" id="ProtNLM"/>
    </source>
</evidence>
<evidence type="ECO:0000313" key="2">
    <source>
        <dbReference type="Proteomes" id="UP000477739"/>
    </source>
</evidence>
<dbReference type="Gene3D" id="1.20.1270.180">
    <property type="match status" value="1"/>
</dbReference>
<proteinExistence type="predicted"/>
<organism evidence="1 2">
    <name type="scientific">Intestinirhabdus alba</name>
    <dbReference type="NCBI Taxonomy" id="2899544"/>
    <lineage>
        <taxon>Bacteria</taxon>
        <taxon>Pseudomonadati</taxon>
        <taxon>Pseudomonadota</taxon>
        <taxon>Gammaproteobacteria</taxon>
        <taxon>Enterobacterales</taxon>
        <taxon>Enterobacteriaceae</taxon>
        <taxon>Intestinirhabdus</taxon>
    </lineage>
</organism>
<dbReference type="RefSeq" id="WP_155107696.1">
    <property type="nucleotide sequence ID" value="NZ_WMJZ01000007.1"/>
</dbReference>
<dbReference type="GO" id="GO:0005576">
    <property type="term" value="C:extracellular region"/>
    <property type="evidence" value="ECO:0007669"/>
    <property type="project" value="TreeGrafter"/>
</dbReference>
<dbReference type="OrthoDB" id="5957809at2"/>
<dbReference type="Proteomes" id="UP000477739">
    <property type="component" value="Unassembled WGS sequence"/>
</dbReference>
<keyword evidence="2" id="KW-1185">Reference proteome</keyword>
<name>A0A6L6IIU4_9ENTR</name>
<dbReference type="EMBL" id="WMJZ01000007">
    <property type="protein sequence ID" value="MTH46055.1"/>
    <property type="molecule type" value="Genomic_DNA"/>
</dbReference>
<accession>A0A6L6IIU4</accession>
<dbReference type="InterPro" id="IPR052755">
    <property type="entry name" value="Lysozyme_Inhibitor_LprI"/>
</dbReference>
<evidence type="ECO:0000313" key="1">
    <source>
        <dbReference type="EMBL" id="MTH46055.1"/>
    </source>
</evidence>
<dbReference type="PANTHER" id="PTHR37549">
    <property type="entry name" value="LIPOPROTEIN LPRI"/>
    <property type="match status" value="1"/>
</dbReference>
<protein>
    <recommendedName>
        <fullName evidence="3">DUF1311 domain-containing protein</fullName>
    </recommendedName>
</protein>
<dbReference type="PANTHER" id="PTHR37549:SF1">
    <property type="entry name" value="LIPOPROTEIN LPRI"/>
    <property type="match status" value="1"/>
</dbReference>
<reference evidence="1 2" key="1">
    <citation type="submission" date="2019-11" db="EMBL/GenBank/DDBJ databases">
        <title>Escherichia alba sp. nov. isolated from the gut of plastic-eating superworms Zophobas atratus.</title>
        <authorList>
            <person name="Yang Y."/>
        </authorList>
    </citation>
    <scope>NUCLEOTIDE SEQUENCE [LARGE SCALE GENOMIC DNA]</scope>
    <source>
        <strain evidence="2">BIT-B35</strain>
    </source>
</reference>
<gene>
    <name evidence="1" type="ORF">GJV78_07275</name>
</gene>
<sequence>MMKYSVTVFNLRTLILAGLFYYGAAQAERVHVDTFIGEWQVKHVYIDSQRASRSAIPFDDPLLVGRVMSLTPEKITGRYLSEPGCEQPVLIAQSTTTLNHLLALTLGDDTRINLARDYLLETQGDNNVVPFLIECSSGMVGPAGENIANWLTMMDKQTLLTNWQGNTLLLLQKLSPGVAEKPSFSCQKAGNITEKTICKFPTLAAWDRSVAAAYEIVVFQTKQTGIEVTGSLAALKNEQRLWIAERNRCRDDRACIETKMVARVKSLMEKAN</sequence>